<dbReference type="Proteomes" id="UP000593576">
    <property type="component" value="Unassembled WGS sequence"/>
</dbReference>
<dbReference type="AlphaFoldDB" id="A0A7J9L580"/>
<feature type="region of interest" description="Disordered" evidence="1">
    <location>
        <begin position="1"/>
        <end position="25"/>
    </location>
</feature>
<reference evidence="2 3" key="1">
    <citation type="journal article" date="2019" name="Genome Biol. Evol.">
        <title>Insights into the evolution of the New World diploid cottons (Gossypium, subgenus Houzingenia) based on genome sequencing.</title>
        <authorList>
            <person name="Grover C.E."/>
            <person name="Arick M.A. 2nd"/>
            <person name="Thrash A."/>
            <person name="Conover J.L."/>
            <person name="Sanders W.S."/>
            <person name="Peterson D.G."/>
            <person name="Frelichowski J.E."/>
            <person name="Scheffler J.A."/>
            <person name="Scheffler B.E."/>
            <person name="Wendel J.F."/>
        </authorList>
    </citation>
    <scope>NUCLEOTIDE SEQUENCE [LARGE SCALE GENOMIC DNA]</scope>
    <source>
        <strain evidence="2">1</strain>
        <tissue evidence="2">Leaf</tissue>
    </source>
</reference>
<gene>
    <name evidence="2" type="ORF">Goshw_023069</name>
</gene>
<sequence length="103" mass="11737">MQMLKSRIESVGMQDDEHSSNGTDSEKYNNFIVFATSTVDDEDSNRDSDIGSNEEFLKTYKIKVKESFLVKELLNLVKEKKEVVDNKLMLKSLILATTNLVQS</sequence>
<proteinExistence type="predicted"/>
<comment type="caution">
    <text evidence="2">The sequence shown here is derived from an EMBL/GenBank/DDBJ whole genome shotgun (WGS) entry which is preliminary data.</text>
</comment>
<evidence type="ECO:0000256" key="1">
    <source>
        <dbReference type="SAM" id="MobiDB-lite"/>
    </source>
</evidence>
<dbReference type="EMBL" id="JABFAF010000004">
    <property type="protein sequence ID" value="MBA0853864.1"/>
    <property type="molecule type" value="Genomic_DNA"/>
</dbReference>
<feature type="compositionally biased region" description="Basic and acidic residues" evidence="1">
    <location>
        <begin position="15"/>
        <end position="25"/>
    </location>
</feature>
<name>A0A7J9L580_GOSSC</name>
<evidence type="ECO:0000313" key="2">
    <source>
        <dbReference type="EMBL" id="MBA0853864.1"/>
    </source>
</evidence>
<organism evidence="2 3">
    <name type="scientific">Gossypium schwendimanii</name>
    <name type="common">Cotton</name>
    <dbReference type="NCBI Taxonomy" id="34291"/>
    <lineage>
        <taxon>Eukaryota</taxon>
        <taxon>Viridiplantae</taxon>
        <taxon>Streptophyta</taxon>
        <taxon>Embryophyta</taxon>
        <taxon>Tracheophyta</taxon>
        <taxon>Spermatophyta</taxon>
        <taxon>Magnoliopsida</taxon>
        <taxon>eudicotyledons</taxon>
        <taxon>Gunneridae</taxon>
        <taxon>Pentapetalae</taxon>
        <taxon>rosids</taxon>
        <taxon>malvids</taxon>
        <taxon>Malvales</taxon>
        <taxon>Malvaceae</taxon>
        <taxon>Malvoideae</taxon>
        <taxon>Gossypium</taxon>
    </lineage>
</organism>
<accession>A0A7J9L580</accession>
<keyword evidence="3" id="KW-1185">Reference proteome</keyword>
<evidence type="ECO:0000313" key="3">
    <source>
        <dbReference type="Proteomes" id="UP000593576"/>
    </source>
</evidence>
<protein>
    <submittedName>
        <fullName evidence="2">Uncharacterized protein</fullName>
    </submittedName>
</protein>